<dbReference type="SMART" id="SM00214">
    <property type="entry name" value="VWC"/>
    <property type="match status" value="2"/>
</dbReference>
<dbReference type="PROSITE" id="PS51233">
    <property type="entry name" value="VWFD"/>
    <property type="match status" value="1"/>
</dbReference>
<evidence type="ECO:0000256" key="3">
    <source>
        <dbReference type="ARBA" id="ARBA00022737"/>
    </source>
</evidence>
<sequence>MTRELSNGAMTNKIIFNKSVVKPGFVKDGISVSMLGINMVVEIREIGLTATFSGMIFSVKLPFSKFGNNTEGQCGTCTNNKSDECRLPSGKIISSCSEMAHHWKVDDDKKKYCAGTPIPTPAPNITTPSPSCAPPTLCKIILSEAFKECHKVIPPEDYYKGCVFDACHITNSSIQCSSLEIYATLCATRGVCIDWRGETKGKCPYNCPADKVYKPCGPLNPPTCDQRAIQHNGTGLTEGCFCPEGKIMFNANSGVCVPSCNICIGPDGLPKAAGDQWRSNCQDCFCDNYTLTVQCKKHTCKPQPPVSCDDPGFVPAQSLSPEDPCCVQTECRCDTKACPKSVQSCEPGYELITEVLKGNCCTIFSCKLVPGCVSNGIFYKPGAVIPKGNCEKCVCSDEVEPGSQRNMVACQPIACDTECPLGYAYKMEDGQCCGKCVQEACVVKVNDDKVHVLPVGEVWHEPGNNCTFYKCEQIEDQFVPIYIKKVCPLFYPEDCDPADIKITENGCCKICPSKPISVECAPQTIATVIRYRGCNSSTPVKLTYCNGNCNTSSIYSFQANVMQHSCKCCQEVKTSKRQVTLSCPGGKSINYSYTQVDQCDCVSTECNPQTISTTPAQQQKQEEQQQQQIQKQDEKED</sequence>
<dbReference type="InterPro" id="IPR001007">
    <property type="entry name" value="VWF_dom"/>
</dbReference>
<feature type="domain" description="VWFD" evidence="10">
    <location>
        <begin position="1"/>
        <end position="114"/>
    </location>
</feature>
<dbReference type="EMBL" id="AGCU01171696">
    <property type="status" value="NOT_ANNOTATED_CDS"/>
    <property type="molecule type" value="Genomic_DNA"/>
</dbReference>
<dbReference type="InterPro" id="IPR050780">
    <property type="entry name" value="Mucin_vWF_Thrombospondin_sf"/>
</dbReference>
<keyword evidence="4 6" id="KW-1015">Disulfide bond</keyword>
<dbReference type="SMART" id="SM00041">
    <property type="entry name" value="CT"/>
    <property type="match status" value="1"/>
</dbReference>
<dbReference type="GO" id="GO:0005576">
    <property type="term" value="C:extracellular region"/>
    <property type="evidence" value="ECO:0007669"/>
    <property type="project" value="UniProtKB-SubCell"/>
</dbReference>
<dbReference type="AlphaFoldDB" id="K7FPH1"/>
<dbReference type="PROSITE" id="PS50184">
    <property type="entry name" value="VWFC_2"/>
    <property type="match status" value="2"/>
</dbReference>
<keyword evidence="5" id="KW-0325">Glycoprotein</keyword>
<protein>
    <recommendedName>
        <fullName evidence="13">Mucin 2, oligomeric mucus/gel-forming</fullName>
    </recommendedName>
</protein>
<dbReference type="Ensembl" id="ENSPSIT00000009981.1">
    <property type="protein sequence ID" value="ENSPSIP00000009931.1"/>
    <property type="gene ID" value="ENSPSIG00000009020.1"/>
</dbReference>
<dbReference type="STRING" id="13735.ENSPSIP00000009931"/>
<dbReference type="InterPro" id="IPR036084">
    <property type="entry name" value="Ser_inhib-like_sf"/>
</dbReference>
<dbReference type="Pfam" id="PF00007">
    <property type="entry name" value="Cys_knot"/>
    <property type="match status" value="1"/>
</dbReference>
<dbReference type="OMA" id="CENGKHI"/>
<dbReference type="InterPro" id="IPR001846">
    <property type="entry name" value="VWF_type-D"/>
</dbReference>
<feature type="domain" description="CTCK" evidence="8">
    <location>
        <begin position="511"/>
        <end position="607"/>
    </location>
</feature>
<dbReference type="GeneTree" id="ENSGT00940000156076"/>
<dbReference type="SMART" id="SM00832">
    <property type="entry name" value="C8"/>
    <property type="match status" value="1"/>
</dbReference>
<dbReference type="PROSITE" id="PS01225">
    <property type="entry name" value="CTCK_2"/>
    <property type="match status" value="1"/>
</dbReference>
<dbReference type="InterPro" id="IPR006208">
    <property type="entry name" value="Glyco_hormone_CN"/>
</dbReference>
<dbReference type="InterPro" id="IPR006207">
    <property type="entry name" value="Cys_knot_C"/>
</dbReference>
<feature type="region of interest" description="Disordered" evidence="7">
    <location>
        <begin position="614"/>
        <end position="637"/>
    </location>
</feature>
<reference evidence="12" key="2">
    <citation type="journal article" date="2013" name="Nat. Genet.">
        <title>The draft genomes of soft-shell turtle and green sea turtle yield insights into the development and evolution of the turtle-specific body plan.</title>
        <authorList>
            <person name="Wang Z."/>
            <person name="Pascual-Anaya J."/>
            <person name="Zadissa A."/>
            <person name="Li W."/>
            <person name="Niimura Y."/>
            <person name="Huang Z."/>
            <person name="Li C."/>
            <person name="White S."/>
            <person name="Xiong Z."/>
            <person name="Fang D."/>
            <person name="Wang B."/>
            <person name="Ming Y."/>
            <person name="Chen Y."/>
            <person name="Zheng Y."/>
            <person name="Kuraku S."/>
            <person name="Pignatelli M."/>
            <person name="Herrero J."/>
            <person name="Beal K."/>
            <person name="Nozawa M."/>
            <person name="Li Q."/>
            <person name="Wang J."/>
            <person name="Zhang H."/>
            <person name="Yu L."/>
            <person name="Shigenobu S."/>
            <person name="Wang J."/>
            <person name="Liu J."/>
            <person name="Flicek P."/>
            <person name="Searle S."/>
            <person name="Wang J."/>
            <person name="Kuratani S."/>
            <person name="Yin Y."/>
            <person name="Aken B."/>
            <person name="Zhang G."/>
            <person name="Irie N."/>
        </authorList>
    </citation>
    <scope>NUCLEOTIDE SEQUENCE [LARGE SCALE GENOMIC DNA]</scope>
    <source>
        <strain evidence="12">Daiwa-1</strain>
    </source>
</reference>
<evidence type="ECO:0000256" key="7">
    <source>
        <dbReference type="SAM" id="MobiDB-lite"/>
    </source>
</evidence>
<comment type="caution">
    <text evidence="6">Lacks conserved residue(s) required for the propagation of feature annotation.</text>
</comment>
<feature type="domain" description="VWFC" evidence="9">
    <location>
        <begin position="370"/>
        <end position="437"/>
    </location>
</feature>
<dbReference type="InterPro" id="IPR029034">
    <property type="entry name" value="Cystine-knot_cytokine"/>
</dbReference>
<dbReference type="Pfam" id="PF08742">
    <property type="entry name" value="C8"/>
    <property type="match status" value="1"/>
</dbReference>
<comment type="subcellular location">
    <subcellularLocation>
        <location evidence="1">Secreted</location>
    </subcellularLocation>
</comment>
<organism evidence="11 12">
    <name type="scientific">Pelodiscus sinensis</name>
    <name type="common">Chinese softshell turtle</name>
    <name type="synonym">Trionyx sinensis</name>
    <dbReference type="NCBI Taxonomy" id="13735"/>
    <lineage>
        <taxon>Eukaryota</taxon>
        <taxon>Metazoa</taxon>
        <taxon>Chordata</taxon>
        <taxon>Craniata</taxon>
        <taxon>Vertebrata</taxon>
        <taxon>Euteleostomi</taxon>
        <taxon>Archelosauria</taxon>
        <taxon>Testudinata</taxon>
        <taxon>Testudines</taxon>
        <taxon>Cryptodira</taxon>
        <taxon>Trionychia</taxon>
        <taxon>Trionychidae</taxon>
        <taxon>Pelodiscus</taxon>
    </lineage>
</organism>
<evidence type="ECO:0000259" key="9">
    <source>
        <dbReference type="PROSITE" id="PS50184"/>
    </source>
</evidence>
<evidence type="ECO:0008006" key="13">
    <source>
        <dbReference type="Google" id="ProtNLM"/>
    </source>
</evidence>
<dbReference type="Gene3D" id="2.10.25.10">
    <property type="entry name" value="Laminin"/>
    <property type="match status" value="1"/>
</dbReference>
<dbReference type="HOGENOM" id="CLU_008015_1_0_1"/>
<evidence type="ECO:0000256" key="5">
    <source>
        <dbReference type="ARBA" id="ARBA00023180"/>
    </source>
</evidence>
<name>K7FPH1_PELSI</name>
<dbReference type="EMBL" id="AGCU01171695">
    <property type="status" value="NOT_ANNOTATED_CDS"/>
    <property type="molecule type" value="Genomic_DNA"/>
</dbReference>
<dbReference type="SUPFAM" id="SSF57603">
    <property type="entry name" value="FnI-like domain"/>
    <property type="match status" value="1"/>
</dbReference>
<evidence type="ECO:0000256" key="2">
    <source>
        <dbReference type="ARBA" id="ARBA00022525"/>
    </source>
</evidence>
<dbReference type="PROSITE" id="PS01208">
    <property type="entry name" value="VWFC_1"/>
    <property type="match status" value="1"/>
</dbReference>
<dbReference type="PROSITE" id="PS01185">
    <property type="entry name" value="CTCK_1"/>
    <property type="match status" value="1"/>
</dbReference>
<dbReference type="EMBL" id="AGCU01171694">
    <property type="status" value="NOT_ANNOTATED_CDS"/>
    <property type="molecule type" value="Genomic_DNA"/>
</dbReference>
<dbReference type="eggNOG" id="KOG1216">
    <property type="taxonomic scope" value="Eukaryota"/>
</dbReference>
<evidence type="ECO:0000256" key="1">
    <source>
        <dbReference type="ARBA" id="ARBA00004613"/>
    </source>
</evidence>
<dbReference type="Pfam" id="PF00094">
    <property type="entry name" value="VWD"/>
    <property type="match status" value="1"/>
</dbReference>
<reference evidence="12" key="1">
    <citation type="submission" date="2011-10" db="EMBL/GenBank/DDBJ databases">
        <authorList>
            <consortium name="Soft-shell Turtle Genome Consortium"/>
        </authorList>
    </citation>
    <scope>NUCLEOTIDE SEQUENCE [LARGE SCALE GENOMIC DNA]</scope>
    <source>
        <strain evidence="12">Daiwa-1</strain>
    </source>
</reference>
<feature type="disulfide bond" evidence="6">
    <location>
        <begin position="534"/>
        <end position="583"/>
    </location>
</feature>
<reference evidence="11" key="3">
    <citation type="submission" date="2025-08" db="UniProtKB">
        <authorList>
            <consortium name="Ensembl"/>
        </authorList>
    </citation>
    <scope>IDENTIFICATION</scope>
</reference>
<dbReference type="PANTHER" id="PTHR11339:SF384">
    <property type="entry name" value="MUCIN-2"/>
    <property type="match status" value="1"/>
</dbReference>
<evidence type="ECO:0000259" key="8">
    <source>
        <dbReference type="PROSITE" id="PS01225"/>
    </source>
</evidence>
<reference evidence="11" key="4">
    <citation type="submission" date="2025-09" db="UniProtKB">
        <authorList>
            <consortium name="Ensembl"/>
        </authorList>
    </citation>
    <scope>IDENTIFICATION</scope>
</reference>
<evidence type="ECO:0000259" key="10">
    <source>
        <dbReference type="PROSITE" id="PS51233"/>
    </source>
</evidence>
<dbReference type="PANTHER" id="PTHR11339">
    <property type="entry name" value="EXTRACELLULAR MATRIX GLYCOPROTEIN RELATED"/>
    <property type="match status" value="1"/>
</dbReference>
<dbReference type="SUPFAM" id="SSF57567">
    <property type="entry name" value="Serine protease inhibitors"/>
    <property type="match status" value="1"/>
</dbReference>
<dbReference type="Gene3D" id="2.10.90.10">
    <property type="entry name" value="Cystine-knot cytokines"/>
    <property type="match status" value="1"/>
</dbReference>
<dbReference type="InterPro" id="IPR014853">
    <property type="entry name" value="VWF/SSPO/ZAN-like_Cys-rich_dom"/>
</dbReference>
<evidence type="ECO:0000256" key="4">
    <source>
        <dbReference type="ARBA" id="ARBA00023157"/>
    </source>
</evidence>
<evidence type="ECO:0000313" key="12">
    <source>
        <dbReference type="Proteomes" id="UP000007267"/>
    </source>
</evidence>
<keyword evidence="12" id="KW-1185">Reference proteome</keyword>
<dbReference type="Proteomes" id="UP000007267">
    <property type="component" value="Unassembled WGS sequence"/>
</dbReference>
<feature type="disulfide bond" evidence="6">
    <location>
        <begin position="549"/>
        <end position="601"/>
    </location>
</feature>
<proteinExistence type="predicted"/>
<keyword evidence="2" id="KW-0964">Secreted</keyword>
<evidence type="ECO:0000313" key="11">
    <source>
        <dbReference type="Ensembl" id="ENSPSIP00000009931.1"/>
    </source>
</evidence>
<dbReference type="CDD" id="cd19941">
    <property type="entry name" value="TIL"/>
    <property type="match status" value="1"/>
</dbReference>
<keyword evidence="3" id="KW-0677">Repeat</keyword>
<accession>K7FPH1</accession>
<evidence type="ECO:0000256" key="6">
    <source>
        <dbReference type="PROSITE-ProRule" id="PRU00039"/>
    </source>
</evidence>
<feature type="domain" description="VWFC" evidence="9">
    <location>
        <begin position="261"/>
        <end position="332"/>
    </location>
</feature>
<feature type="disulfide bond" evidence="6">
    <location>
        <begin position="545"/>
        <end position="599"/>
    </location>
</feature>